<keyword evidence="2" id="KW-0378">Hydrolase</keyword>
<dbReference type="Proteomes" id="UP000241769">
    <property type="component" value="Unassembled WGS sequence"/>
</dbReference>
<dbReference type="Pfam" id="PF00135">
    <property type="entry name" value="COesterase"/>
    <property type="match status" value="1"/>
</dbReference>
<feature type="active site" description="Acyl-ester intermediate" evidence="3">
    <location>
        <position position="524"/>
    </location>
</feature>
<keyword evidence="6" id="KW-1185">Reference proteome</keyword>
<comment type="similarity">
    <text evidence="1">Belongs to the type-B carboxylesterase/lipase family.</text>
</comment>
<evidence type="ECO:0000256" key="1">
    <source>
        <dbReference type="ARBA" id="ARBA00005964"/>
    </source>
</evidence>
<feature type="active site" description="Charge relay system" evidence="3">
    <location>
        <position position="757"/>
    </location>
</feature>
<dbReference type="InterPro" id="IPR000997">
    <property type="entry name" value="Cholinesterase"/>
</dbReference>
<dbReference type="EMBL" id="MDYQ01000215">
    <property type="protein sequence ID" value="PRP78607.1"/>
    <property type="molecule type" value="Genomic_DNA"/>
</dbReference>
<name>A0A2P6N3R6_9EUKA</name>
<dbReference type="InterPro" id="IPR029058">
    <property type="entry name" value="AB_hydrolase_fold"/>
</dbReference>
<gene>
    <name evidence="5" type="ORF">PROFUN_13556</name>
</gene>
<feature type="domain" description="Carboxylesterase type B" evidence="4">
    <location>
        <begin position="345"/>
        <end position="833"/>
    </location>
</feature>
<sequence length="841" mass="92294">MISAVVLLTDGQPTTSPPKGEAEATRAYIEKNAFPGSVSTFGFGYGINTKMLSGIAKAAQGNYTFIPDSTILGTAFVNWTSNFLSSAANRAILSLEPLNGATFSSSQPDASHVTTSHTKSSADTDAFWRAKRCIFHIELRCDSAIGVFSSLASVANVLSYNQTEATSKTSKFLITTDTGRNICYRVVNRRFQLKYSSPSPNMPPKAFETPADLAQAAKDYGRDTWREQMSYISQTGGAGHPQEQLNGLDLRETVLHVKVNVSQLQDTLRYRVETGLCRSLICVYRFPPRLHKASIERANAYKCFAEDYQTEHRSCQYCRSENLFLRTGVAWSPGTAHNERRQQDETVVETTNGKIKGVEGEDHFAWKGVPFAAPPVGTNRWKAPQPIQSWTDTLNTIEYAPGCPQWCLLPARFCPNITSESCLFLNVFSPKNASGSPVMFYLAGGGFAMGDASSEVYDSARLAAKTGNVVVLANYRLGPLGWLVKGSIRGNFGLMDQHAALTWVQQNIVHFGGDPSKVTIFGESAGGMSIGAHLISRYSKGLFHRAIIQSNPLATSFKTPLVAATWGNTFSALVGCTFGGEKCLRSKTAEEITSASKFVPPFPSHLNLNGSTISLPWDPTVDGDWVPEQVLTAANAGRFHQVPLIIGSNAEEGWMFVTLVYKIPMFNTIYIAAITGAFGTNAFKVLRKYPPPLNPFADCRPAFARLVTDAIFTCPSRRFAEVVANQTDTYVYEFNHKTEHSKWLMGDMTFCNDHVCHGAELPYVFGTLPQFTSSERGLSDTMQSAWGNFAKDGVPSEDWPKFSGDAGKGRRAVEFAIPSIIQDDYKSNVCDFWDSIGYDVK</sequence>
<evidence type="ECO:0000256" key="3">
    <source>
        <dbReference type="PIRSR" id="PIRSR600997-1"/>
    </source>
</evidence>
<dbReference type="InterPro" id="IPR036465">
    <property type="entry name" value="vWFA_dom_sf"/>
</dbReference>
<dbReference type="PRINTS" id="PR00878">
    <property type="entry name" value="CHOLNESTRASE"/>
</dbReference>
<dbReference type="InterPro" id="IPR019826">
    <property type="entry name" value="Carboxylesterase_B_AS"/>
</dbReference>
<dbReference type="FunCoup" id="A0A2P6N3R6">
    <property type="interactions" value="1"/>
</dbReference>
<dbReference type="ESTHER" id="9myce-a0a2p6n3r6">
    <property type="family name" value="Carb_B_Root"/>
</dbReference>
<organism evidence="5 6">
    <name type="scientific">Planoprotostelium fungivorum</name>
    <dbReference type="NCBI Taxonomy" id="1890364"/>
    <lineage>
        <taxon>Eukaryota</taxon>
        <taxon>Amoebozoa</taxon>
        <taxon>Evosea</taxon>
        <taxon>Variosea</taxon>
        <taxon>Cavosteliida</taxon>
        <taxon>Cavosteliaceae</taxon>
        <taxon>Planoprotostelium</taxon>
    </lineage>
</organism>
<dbReference type="GO" id="GO:0004104">
    <property type="term" value="F:cholinesterase activity"/>
    <property type="evidence" value="ECO:0007669"/>
    <property type="project" value="InterPro"/>
</dbReference>
<dbReference type="InParanoid" id="A0A2P6N3R6"/>
<accession>A0A2P6N3R6</accession>
<feature type="active site" description="Charge relay system" evidence="3">
    <location>
        <position position="652"/>
    </location>
</feature>
<reference evidence="5 6" key="1">
    <citation type="journal article" date="2018" name="Genome Biol. Evol.">
        <title>Multiple Roots of Fruiting Body Formation in Amoebozoa.</title>
        <authorList>
            <person name="Hillmann F."/>
            <person name="Forbes G."/>
            <person name="Novohradska S."/>
            <person name="Ferling I."/>
            <person name="Riege K."/>
            <person name="Groth M."/>
            <person name="Westermann M."/>
            <person name="Marz M."/>
            <person name="Spaller T."/>
            <person name="Winckler T."/>
            <person name="Schaap P."/>
            <person name="Glockner G."/>
        </authorList>
    </citation>
    <scope>NUCLEOTIDE SEQUENCE [LARGE SCALE GENOMIC DNA]</scope>
    <source>
        <strain evidence="5 6">Jena</strain>
    </source>
</reference>
<dbReference type="STRING" id="1890364.A0A2P6N3R6"/>
<dbReference type="AlphaFoldDB" id="A0A2P6N3R6"/>
<proteinExistence type="inferred from homology"/>
<dbReference type="InterPro" id="IPR002018">
    <property type="entry name" value="CarbesteraseB"/>
</dbReference>
<evidence type="ECO:0000259" key="4">
    <source>
        <dbReference type="Pfam" id="PF00135"/>
    </source>
</evidence>
<protein>
    <submittedName>
        <fullName evidence="5">Butyrylcholinesterase-like</fullName>
    </submittedName>
</protein>
<dbReference type="PANTHER" id="PTHR45570:SF1">
    <property type="entry name" value="CARBOXYLIC ESTER HYDROLASE"/>
    <property type="match status" value="1"/>
</dbReference>
<dbReference type="SUPFAM" id="SSF53474">
    <property type="entry name" value="alpha/beta-Hydrolases"/>
    <property type="match status" value="1"/>
</dbReference>
<dbReference type="PROSITE" id="PS00122">
    <property type="entry name" value="CARBOXYLESTERASE_B_1"/>
    <property type="match status" value="1"/>
</dbReference>
<dbReference type="PANTHER" id="PTHR45570">
    <property type="entry name" value="CARBOXYLIC ESTER HYDROLASE"/>
    <property type="match status" value="1"/>
</dbReference>
<dbReference type="Gene3D" id="3.40.50.410">
    <property type="entry name" value="von Willebrand factor, type A domain"/>
    <property type="match status" value="1"/>
</dbReference>
<dbReference type="SUPFAM" id="SSF53300">
    <property type="entry name" value="vWA-like"/>
    <property type="match status" value="1"/>
</dbReference>
<evidence type="ECO:0000313" key="5">
    <source>
        <dbReference type="EMBL" id="PRP78607.1"/>
    </source>
</evidence>
<comment type="caution">
    <text evidence="5">The sequence shown here is derived from an EMBL/GenBank/DDBJ whole genome shotgun (WGS) entry which is preliminary data.</text>
</comment>
<evidence type="ECO:0000256" key="2">
    <source>
        <dbReference type="ARBA" id="ARBA00022801"/>
    </source>
</evidence>
<dbReference type="OrthoDB" id="408631at2759"/>
<evidence type="ECO:0000313" key="6">
    <source>
        <dbReference type="Proteomes" id="UP000241769"/>
    </source>
</evidence>
<dbReference type="Gene3D" id="3.40.50.1820">
    <property type="entry name" value="alpha/beta hydrolase"/>
    <property type="match status" value="1"/>
</dbReference>